<reference evidence="2" key="1">
    <citation type="submission" date="2015-08" db="EMBL/GenBank/DDBJ databases">
        <authorList>
            <person name="Varghese N."/>
        </authorList>
    </citation>
    <scope>NUCLEOTIDE SEQUENCE [LARGE SCALE GENOMIC DNA]</scope>
    <source>
        <strain evidence="2">DSM 17901</strain>
    </source>
</reference>
<dbReference type="OrthoDB" id="8779547at2"/>
<organism evidence="1 2">
    <name type="scientific">Gulbenkiania indica</name>
    <dbReference type="NCBI Taxonomy" id="375574"/>
    <lineage>
        <taxon>Bacteria</taxon>
        <taxon>Pseudomonadati</taxon>
        <taxon>Pseudomonadota</taxon>
        <taxon>Betaproteobacteria</taxon>
        <taxon>Neisseriales</taxon>
        <taxon>Chromobacteriaceae</taxon>
        <taxon>Gulbenkiania</taxon>
    </lineage>
</organism>
<dbReference type="Proteomes" id="UP000243535">
    <property type="component" value="Unassembled WGS sequence"/>
</dbReference>
<protein>
    <submittedName>
        <fullName evidence="1">Transcriptional regulator, AlpA family</fullName>
    </submittedName>
</protein>
<dbReference type="EMBL" id="CYHA01000001">
    <property type="protein sequence ID" value="CUA81760.1"/>
    <property type="molecule type" value="Genomic_DNA"/>
</dbReference>
<dbReference type="RefSeq" id="WP_023446972.1">
    <property type="nucleotide sequence ID" value="NZ_CYHA01000001.1"/>
</dbReference>
<dbReference type="InterPro" id="IPR010260">
    <property type="entry name" value="AlpA"/>
</dbReference>
<evidence type="ECO:0000313" key="1">
    <source>
        <dbReference type="EMBL" id="CUA81760.1"/>
    </source>
</evidence>
<gene>
    <name evidence="1" type="ORF">Ga0061063_0604</name>
</gene>
<proteinExistence type="predicted"/>
<evidence type="ECO:0000313" key="2">
    <source>
        <dbReference type="Proteomes" id="UP000243535"/>
    </source>
</evidence>
<dbReference type="AlphaFoldDB" id="A0A0K6GSQ8"/>
<accession>A0A0K6GSQ8</accession>
<keyword evidence="2" id="KW-1185">Reference proteome</keyword>
<name>A0A0K6GSQ8_9NEIS</name>
<sequence length="73" mass="8242">MQIIKTQDVCTKISVSRTTLWRLCQTEDFPKPVRLGPGGRSIGFFAHEIDAWLETQAAEREHAGCLARQRAKS</sequence>
<dbReference type="Pfam" id="PF05930">
    <property type="entry name" value="Phage_AlpA"/>
    <property type="match status" value="1"/>
</dbReference>